<feature type="region of interest" description="Disordered" evidence="1">
    <location>
        <begin position="174"/>
        <end position="310"/>
    </location>
</feature>
<organism evidence="2 3">
    <name type="scientific">Rhizopogon vesiculosus</name>
    <dbReference type="NCBI Taxonomy" id="180088"/>
    <lineage>
        <taxon>Eukaryota</taxon>
        <taxon>Fungi</taxon>
        <taxon>Dikarya</taxon>
        <taxon>Basidiomycota</taxon>
        <taxon>Agaricomycotina</taxon>
        <taxon>Agaricomycetes</taxon>
        <taxon>Agaricomycetidae</taxon>
        <taxon>Boletales</taxon>
        <taxon>Suillineae</taxon>
        <taxon>Rhizopogonaceae</taxon>
        <taxon>Rhizopogon</taxon>
    </lineage>
</organism>
<name>A0A1J8QK40_9AGAM</name>
<dbReference type="EMBL" id="LVVM01004807">
    <property type="protein sequence ID" value="OJA12148.1"/>
    <property type="molecule type" value="Genomic_DNA"/>
</dbReference>
<evidence type="ECO:0000313" key="2">
    <source>
        <dbReference type="EMBL" id="OJA12148.1"/>
    </source>
</evidence>
<dbReference type="STRING" id="180088.A0A1J8QK40"/>
<feature type="region of interest" description="Disordered" evidence="1">
    <location>
        <begin position="116"/>
        <end position="162"/>
    </location>
</feature>
<feature type="compositionally biased region" description="Basic and acidic residues" evidence="1">
    <location>
        <begin position="136"/>
        <end position="153"/>
    </location>
</feature>
<evidence type="ECO:0000256" key="1">
    <source>
        <dbReference type="SAM" id="MobiDB-lite"/>
    </source>
</evidence>
<proteinExistence type="predicted"/>
<feature type="compositionally biased region" description="Low complexity" evidence="1">
    <location>
        <begin position="652"/>
        <end position="665"/>
    </location>
</feature>
<protein>
    <submittedName>
        <fullName evidence="2">Uncharacterized protein</fullName>
    </submittedName>
</protein>
<feature type="compositionally biased region" description="Low complexity" evidence="1">
    <location>
        <begin position="202"/>
        <end position="213"/>
    </location>
</feature>
<feature type="compositionally biased region" description="Basic residues" evidence="1">
    <location>
        <begin position="248"/>
        <end position="260"/>
    </location>
</feature>
<dbReference type="Proteomes" id="UP000183567">
    <property type="component" value="Unassembled WGS sequence"/>
</dbReference>
<comment type="caution">
    <text evidence="2">The sequence shown here is derived from an EMBL/GenBank/DDBJ whole genome shotgun (WGS) entry which is preliminary data.</text>
</comment>
<feature type="region of interest" description="Disordered" evidence="1">
    <location>
        <begin position="652"/>
        <end position="683"/>
    </location>
</feature>
<keyword evidence="3" id="KW-1185">Reference proteome</keyword>
<dbReference type="AlphaFoldDB" id="A0A1J8QK40"/>
<reference evidence="2 3" key="1">
    <citation type="submission" date="2016-03" db="EMBL/GenBank/DDBJ databases">
        <title>Comparative genomics of the ectomycorrhizal sister species Rhizopogon vinicolor and Rhizopogon vesiculosus (Basidiomycota: Boletales) reveals a divergence of the mating type B locus.</title>
        <authorList>
            <person name="Mujic A.B."/>
            <person name="Kuo A."/>
            <person name="Tritt A."/>
            <person name="Lipzen A."/>
            <person name="Chen C."/>
            <person name="Johnson J."/>
            <person name="Sharma A."/>
            <person name="Barry K."/>
            <person name="Grigoriev I.V."/>
            <person name="Spatafora J.W."/>
        </authorList>
    </citation>
    <scope>NUCLEOTIDE SEQUENCE [LARGE SCALE GENOMIC DNA]</scope>
    <source>
        <strain evidence="2 3">AM-OR11-056</strain>
    </source>
</reference>
<dbReference type="OrthoDB" id="3249923at2759"/>
<feature type="compositionally biased region" description="Low complexity" evidence="1">
    <location>
        <begin position="15"/>
        <end position="25"/>
    </location>
</feature>
<feature type="compositionally biased region" description="Polar residues" evidence="1">
    <location>
        <begin position="364"/>
        <end position="376"/>
    </location>
</feature>
<evidence type="ECO:0000313" key="3">
    <source>
        <dbReference type="Proteomes" id="UP000183567"/>
    </source>
</evidence>
<sequence length="834" mass="91365">MSDPHDQASHLPRIAKSSVKSAVSSQEPRDRARAAAIKTANDGARLGHPHRAKAVIRTSIGGTVPDNPARAKATPIGGTALDHCASDHSHRAKAAIQPPIGGANNLNRVKIAAKAPIGGDARPGDQGLNEGPVSRDQPRIDHAAKSASHESHVPSRGPRKVTFNLADFPLPLERRPIARNRGQNAGRPNPGFASSGARESRASFPSKSASFFPERPSRANAGGRSTADVRRRGHGAQSANIALDQHRRTATKARQIHSHRHAESPSGKYARKFEGASSRPSLVPRMTSASRDDNQDNLVDSSSEHGGGSGFYINAGMTLASLRSDESSDSDSVAVVTDTRVKLKAARKFQFGRKSKQIPPGRQPSVTGSSTHSSEQSGDEGPSEPVAAREDSEELEYLDLDIRPANEAREQASSPSESDVAEGDEAPFEMPSDALIEALEDISLVTIRLATLHRLPFMLRNLRQGFLGRCKFLGIDTSDSLPPPKPITVEYSCAVRVAEDGSPKRQVTRTTMRDWKCPLCELHGTFLSRKILSAHLRWDHPNVDFAWTMVDYTLTLRLPLPGLVPLLPHSRPLLTPTARTASTEISDFSSNKIFSDRNITPATTQPTSRYTSVSSQSFRDPCLLDIKPKYYLPTPTRTGSVVSTNVRSTSVSSRAISRASSIRTSGNPTPPPQSDPLGPAAQYPYLPESHSDGVYSCRLGGPRLYDLLNSMSLEPFGVLGWVILDREEEFFETDDVRDEDKVMQALWYRWIFLNRNKFVANFFNGTKSFIKDNWRMIHQAAGLGALRTWLLLLNIHNFLVTLEVVTLLRFYRGLTDMQHWYGDKDTGQNVVAPV</sequence>
<gene>
    <name evidence="2" type="ORF">AZE42_05147</name>
</gene>
<accession>A0A1J8QK40</accession>
<feature type="compositionally biased region" description="Basic and acidic residues" evidence="1">
    <location>
        <begin position="400"/>
        <end position="410"/>
    </location>
</feature>
<feature type="region of interest" description="Disordered" evidence="1">
    <location>
        <begin position="1"/>
        <end position="49"/>
    </location>
</feature>
<feature type="region of interest" description="Disordered" evidence="1">
    <location>
        <begin position="351"/>
        <end position="425"/>
    </location>
</feature>